<evidence type="ECO:0000313" key="3">
    <source>
        <dbReference type="Proteomes" id="UP000582837"/>
    </source>
</evidence>
<accession>A0A841H249</accession>
<gene>
    <name evidence="2" type="ORF">HNQ61_003823</name>
</gene>
<proteinExistence type="predicted"/>
<evidence type="ECO:0000313" key="2">
    <source>
        <dbReference type="EMBL" id="MBB6072161.1"/>
    </source>
</evidence>
<reference evidence="2 3" key="1">
    <citation type="submission" date="2020-08" db="EMBL/GenBank/DDBJ databases">
        <title>Genomic Encyclopedia of Type Strains, Phase IV (KMG-IV): sequencing the most valuable type-strain genomes for metagenomic binning, comparative biology and taxonomic classification.</title>
        <authorList>
            <person name="Goeker M."/>
        </authorList>
    </citation>
    <scope>NUCLEOTIDE SEQUENCE [LARGE SCALE GENOMIC DNA]</scope>
    <source>
        <strain evidence="2 3">DSM 29007</strain>
    </source>
</reference>
<dbReference type="EMBL" id="JACHIA010000013">
    <property type="protein sequence ID" value="MBB6072161.1"/>
    <property type="molecule type" value="Genomic_DNA"/>
</dbReference>
<keyword evidence="3" id="KW-1185">Reference proteome</keyword>
<protein>
    <submittedName>
        <fullName evidence="2">Uncharacterized protein</fullName>
    </submittedName>
</protein>
<dbReference type="Proteomes" id="UP000582837">
    <property type="component" value="Unassembled WGS sequence"/>
</dbReference>
<organism evidence="2 3">
    <name type="scientific">Longimicrobium terrae</name>
    <dbReference type="NCBI Taxonomy" id="1639882"/>
    <lineage>
        <taxon>Bacteria</taxon>
        <taxon>Pseudomonadati</taxon>
        <taxon>Gemmatimonadota</taxon>
        <taxon>Longimicrobiia</taxon>
        <taxon>Longimicrobiales</taxon>
        <taxon>Longimicrobiaceae</taxon>
        <taxon>Longimicrobium</taxon>
    </lineage>
</organism>
<dbReference type="AlphaFoldDB" id="A0A841H249"/>
<feature type="region of interest" description="Disordered" evidence="1">
    <location>
        <begin position="25"/>
        <end position="49"/>
    </location>
</feature>
<evidence type="ECO:0000256" key="1">
    <source>
        <dbReference type="SAM" id="MobiDB-lite"/>
    </source>
</evidence>
<comment type="caution">
    <text evidence="2">The sequence shown here is derived from an EMBL/GenBank/DDBJ whole genome shotgun (WGS) entry which is preliminary data.</text>
</comment>
<sequence>MGETEWTTTDREARAGHVLDAYSERRRQRRGEDTWFGDPRGLREGAEEGLNADELSRRRLDVVQEAVGVGMADELAELMYDISRDEGLDPLLAFELVRSGMGVLPPEDGLDNAPRFGTTDKYRPEWLEPPVDPDTLLRERTLRVSFRRLRGFLERYQDPADAFQAFAREPDVGAVGY</sequence>
<dbReference type="RefSeq" id="WP_170032261.1">
    <property type="nucleotide sequence ID" value="NZ_JABDTL010000001.1"/>
</dbReference>
<name>A0A841H249_9BACT</name>